<dbReference type="InterPro" id="IPR002933">
    <property type="entry name" value="Peptidase_M20"/>
</dbReference>
<gene>
    <name evidence="5" type="ORF">IPMB12_06085</name>
</gene>
<dbReference type="Gene3D" id="3.40.630.10">
    <property type="entry name" value="Zn peptidases"/>
    <property type="match status" value="1"/>
</dbReference>
<name>A0A6G9IAP1_9GAMM</name>
<dbReference type="FunCoup" id="A0A6G9IAP1">
    <property type="interactions" value="200"/>
</dbReference>
<feature type="binding site" evidence="3">
    <location>
        <position position="126"/>
    </location>
    <ligand>
        <name>Zn(2+)</name>
        <dbReference type="ChEBI" id="CHEBI:29105"/>
        <label>2</label>
    </ligand>
</feature>
<evidence type="ECO:0000256" key="2">
    <source>
        <dbReference type="ARBA" id="ARBA00022801"/>
    </source>
</evidence>
<reference evidence="5 6" key="1">
    <citation type="submission" date="2020-03" db="EMBL/GenBank/DDBJ databases">
        <title>Complete genome sequence of Orbus sp. IPMB12 (BCRC 80908).</title>
        <authorList>
            <person name="Lo W.-S."/>
            <person name="Chang T.-H."/>
            <person name="Kuo C.-H."/>
        </authorList>
    </citation>
    <scope>NUCLEOTIDE SEQUENCE [LARGE SCALE GENOMIC DNA]</scope>
    <source>
        <strain evidence="5 6">IPMB12</strain>
    </source>
</reference>
<evidence type="ECO:0000256" key="1">
    <source>
        <dbReference type="ARBA" id="ARBA00006153"/>
    </source>
</evidence>
<dbReference type="InterPro" id="IPR011650">
    <property type="entry name" value="Peptidase_M20_dimer"/>
</dbReference>
<dbReference type="Gene3D" id="3.30.70.360">
    <property type="match status" value="1"/>
</dbReference>
<comment type="cofactor">
    <cofactor evidence="3">
        <name>Zn(2+)</name>
        <dbReference type="ChEBI" id="CHEBI:29105"/>
    </cofactor>
    <text evidence="3">Binds 2 Zn(2+) ions per subunit.</text>
</comment>
<dbReference type="InParanoid" id="A0A6G9IAP1"/>
<evidence type="ECO:0000313" key="6">
    <source>
        <dbReference type="Proteomes" id="UP000501168"/>
    </source>
</evidence>
<keyword evidence="3" id="KW-0479">Metal-binding</keyword>
<protein>
    <submittedName>
        <fullName evidence="5">Zn-dependent hydrolase</fullName>
    </submittedName>
</protein>
<feature type="binding site" evidence="3">
    <location>
        <position position="80"/>
    </location>
    <ligand>
        <name>Zn(2+)</name>
        <dbReference type="ChEBI" id="CHEBI:29105"/>
        <label>1</label>
    </ligand>
</feature>
<comment type="similarity">
    <text evidence="1">Belongs to the peptidase M20 family.</text>
</comment>
<dbReference type="PANTHER" id="PTHR32494:SF5">
    <property type="entry name" value="ALLANTOATE AMIDOHYDROLASE"/>
    <property type="match status" value="1"/>
</dbReference>
<dbReference type="SUPFAM" id="SSF53187">
    <property type="entry name" value="Zn-dependent exopeptidases"/>
    <property type="match status" value="1"/>
</dbReference>
<dbReference type="PANTHER" id="PTHR32494">
    <property type="entry name" value="ALLANTOATE DEIMINASE-RELATED"/>
    <property type="match status" value="1"/>
</dbReference>
<dbReference type="PIRSF" id="PIRSF001235">
    <property type="entry name" value="Amidase_carbamoylase"/>
    <property type="match status" value="1"/>
</dbReference>
<feature type="binding site" evidence="3">
    <location>
        <position position="191"/>
    </location>
    <ligand>
        <name>Zn(2+)</name>
        <dbReference type="ChEBI" id="CHEBI:29105"/>
        <label>1</label>
    </ligand>
</feature>
<evidence type="ECO:0000256" key="3">
    <source>
        <dbReference type="PIRSR" id="PIRSR001235-1"/>
    </source>
</evidence>
<evidence type="ECO:0000259" key="4">
    <source>
        <dbReference type="Pfam" id="PF07687"/>
    </source>
</evidence>
<accession>A0A6G9IAP1</accession>
<dbReference type="RefSeq" id="WP_166915957.1">
    <property type="nucleotide sequence ID" value="NZ_CP050253.1"/>
</dbReference>
<organism evidence="5 6">
    <name type="scientific">Zophobihabitans entericus</name>
    <dbReference type="NCBI Taxonomy" id="1635327"/>
    <lineage>
        <taxon>Bacteria</taxon>
        <taxon>Pseudomonadati</taxon>
        <taxon>Pseudomonadota</taxon>
        <taxon>Gammaproteobacteria</taxon>
        <taxon>Orbales</taxon>
        <taxon>Orbaceae</taxon>
        <taxon>Zophobihabitans</taxon>
    </lineage>
</organism>
<dbReference type="Pfam" id="PF07687">
    <property type="entry name" value="M20_dimer"/>
    <property type="match status" value="1"/>
</dbReference>
<evidence type="ECO:0000313" key="5">
    <source>
        <dbReference type="EMBL" id="QIQ21291.1"/>
    </source>
</evidence>
<feature type="domain" description="Peptidase M20 dimerisation" evidence="4">
    <location>
        <begin position="213"/>
        <end position="309"/>
    </location>
</feature>
<feature type="binding site" evidence="3">
    <location>
        <position position="91"/>
    </location>
    <ligand>
        <name>Zn(2+)</name>
        <dbReference type="ChEBI" id="CHEBI:29105"/>
        <label>2</label>
    </ligand>
</feature>
<feature type="binding site" evidence="3">
    <location>
        <position position="381"/>
    </location>
    <ligand>
        <name>Zn(2+)</name>
        <dbReference type="ChEBI" id="CHEBI:29105"/>
        <label>2</label>
    </ligand>
</feature>
<dbReference type="CDD" id="cd03884">
    <property type="entry name" value="M20_bAS"/>
    <property type="match status" value="1"/>
</dbReference>
<dbReference type="InterPro" id="IPR036264">
    <property type="entry name" value="Bact_exopeptidase_dim_dom"/>
</dbReference>
<keyword evidence="6" id="KW-1185">Reference proteome</keyword>
<proteinExistence type="inferred from homology"/>
<dbReference type="GO" id="GO:0016813">
    <property type="term" value="F:hydrolase activity, acting on carbon-nitrogen (but not peptide) bonds, in linear amidines"/>
    <property type="evidence" value="ECO:0007669"/>
    <property type="project" value="InterPro"/>
</dbReference>
<dbReference type="Proteomes" id="UP000501168">
    <property type="component" value="Chromosome"/>
</dbReference>
<dbReference type="GO" id="GO:0046872">
    <property type="term" value="F:metal ion binding"/>
    <property type="evidence" value="ECO:0007669"/>
    <property type="project" value="UniProtKB-KW"/>
</dbReference>
<keyword evidence="3" id="KW-0862">Zinc</keyword>
<dbReference type="NCBIfam" id="NF006771">
    <property type="entry name" value="PRK09290.1-5"/>
    <property type="match status" value="1"/>
</dbReference>
<dbReference type="InterPro" id="IPR010158">
    <property type="entry name" value="Amidase_Cbmase"/>
</dbReference>
<feature type="binding site" evidence="3">
    <location>
        <position position="91"/>
    </location>
    <ligand>
        <name>Zn(2+)</name>
        <dbReference type="ChEBI" id="CHEBI:29105"/>
        <label>1</label>
    </ligand>
</feature>
<dbReference type="EMBL" id="CP050253">
    <property type="protein sequence ID" value="QIQ21291.1"/>
    <property type="molecule type" value="Genomic_DNA"/>
</dbReference>
<dbReference type="KEGG" id="orb:IPMB12_06085"/>
<dbReference type="SUPFAM" id="SSF55031">
    <property type="entry name" value="Bacterial exopeptidase dimerisation domain"/>
    <property type="match status" value="1"/>
</dbReference>
<dbReference type="AlphaFoldDB" id="A0A6G9IAP1"/>
<dbReference type="Pfam" id="PF01546">
    <property type="entry name" value="Peptidase_M20"/>
    <property type="match status" value="1"/>
</dbReference>
<keyword evidence="2 5" id="KW-0378">Hydrolase</keyword>
<dbReference type="NCBIfam" id="TIGR01879">
    <property type="entry name" value="hydantase"/>
    <property type="match status" value="1"/>
</dbReference>
<sequence>MQASTKRIQEHIETIATFTATPGQGTTRMSYSEQDVQVRHYIKQQMAQAGLTVYEDAMGNIFGRLNGKNPDLPVVLIGSHFDSVPNGGAFDGPAGVVMGLEIATLFKEYNLVPEYPLEVVALVEEEGASFGGGLLASRAIAGQVSTADLKSMRDSQGVSAAERMAALGFDANKIAEAVRKPEQLKAFIELHIEQGPILEQSGEDIGIVETIVGLSQMIVTVEGKAGHAGTTPMNMRADALLASSQLVQQVAGFAVAEGETVATVGKLQVFPNGANVIPSKVIFSIDVRSKDQQKLDRVIDQIKQAIAQAQTQFIKTQIEQPIYVKPINLDKEICQLLTENSDKLNLKSRVMVSGAGHDAMVFAGFTRVGLIFVPSRNGLSHHPDEWTDYDQIQKGVEVIFETVKALTKAKAE</sequence>